<dbReference type="EMBL" id="JACJIA010000003">
    <property type="protein sequence ID" value="MBA8951353.1"/>
    <property type="molecule type" value="Genomic_DNA"/>
</dbReference>
<dbReference type="CDD" id="cd06503">
    <property type="entry name" value="ATP-synt_Fo_b"/>
    <property type="match status" value="1"/>
</dbReference>
<dbReference type="SUPFAM" id="SSF81573">
    <property type="entry name" value="F1F0 ATP synthase subunit B, membrane domain"/>
    <property type="match status" value="1"/>
</dbReference>
<dbReference type="Pfam" id="PF00430">
    <property type="entry name" value="ATP-synt_B"/>
    <property type="match status" value="1"/>
</dbReference>
<keyword evidence="16" id="KW-0175">Coiled coil</keyword>
<comment type="caution">
    <text evidence="17">The sequence shown here is derived from an EMBL/GenBank/DDBJ whole genome shotgun (WGS) entry which is preliminary data.</text>
</comment>
<dbReference type="PANTHER" id="PTHR33445:SF1">
    <property type="entry name" value="ATP SYNTHASE SUBUNIT B"/>
    <property type="match status" value="1"/>
</dbReference>
<dbReference type="GO" id="GO:0045259">
    <property type="term" value="C:proton-transporting ATP synthase complex"/>
    <property type="evidence" value="ECO:0007669"/>
    <property type="project" value="UniProtKB-KW"/>
</dbReference>
<comment type="function">
    <text evidence="12 14">F(1)F(0) ATP synthase produces ATP from ADP in the presence of a proton or sodium gradient. F-type ATPases consist of two structural domains, F(1) containing the extramembraneous catalytic core and F(0) containing the membrane proton channel, linked together by a central stalk and a peripheral stalk. During catalysis, ATP synthesis in the catalytic domain of F(1) is coupled via a rotary mechanism of the central stalk subunits to proton translocation.</text>
</comment>
<proteinExistence type="inferred from homology"/>
<evidence type="ECO:0000256" key="10">
    <source>
        <dbReference type="ARBA" id="ARBA00023136"/>
    </source>
</evidence>
<organism evidence="17 18">
    <name type="scientific">Actinomadura namibiensis</name>
    <dbReference type="NCBI Taxonomy" id="182080"/>
    <lineage>
        <taxon>Bacteria</taxon>
        <taxon>Bacillati</taxon>
        <taxon>Actinomycetota</taxon>
        <taxon>Actinomycetes</taxon>
        <taxon>Streptosporangiales</taxon>
        <taxon>Thermomonosporaceae</taxon>
        <taxon>Actinomadura</taxon>
    </lineage>
</organism>
<keyword evidence="18" id="KW-1185">Reference proteome</keyword>
<evidence type="ECO:0000256" key="1">
    <source>
        <dbReference type="ARBA" id="ARBA00004162"/>
    </source>
</evidence>
<keyword evidence="10 14" id="KW-0472">Membrane</keyword>
<keyword evidence="9 14" id="KW-0406">Ion transport</keyword>
<keyword evidence="3 14" id="KW-0813">Transport</keyword>
<name>A0A7W3LNF7_ACTNM</name>
<keyword evidence="4 14" id="KW-1003">Cell membrane</keyword>
<keyword evidence="5 14" id="KW-0138">CF(0)</keyword>
<evidence type="ECO:0000256" key="11">
    <source>
        <dbReference type="ARBA" id="ARBA00023310"/>
    </source>
</evidence>
<dbReference type="NCBIfam" id="TIGR01144">
    <property type="entry name" value="ATP_synt_b"/>
    <property type="match status" value="1"/>
</dbReference>
<feature type="coiled-coil region" evidence="16">
    <location>
        <begin position="51"/>
        <end position="132"/>
    </location>
</feature>
<evidence type="ECO:0000256" key="3">
    <source>
        <dbReference type="ARBA" id="ARBA00022448"/>
    </source>
</evidence>
<evidence type="ECO:0000313" key="18">
    <source>
        <dbReference type="Proteomes" id="UP000572680"/>
    </source>
</evidence>
<feature type="transmembrane region" description="Helical" evidence="14">
    <location>
        <begin position="28"/>
        <end position="47"/>
    </location>
</feature>
<evidence type="ECO:0000256" key="5">
    <source>
        <dbReference type="ARBA" id="ARBA00022547"/>
    </source>
</evidence>
<evidence type="ECO:0000256" key="2">
    <source>
        <dbReference type="ARBA" id="ARBA00005513"/>
    </source>
</evidence>
<dbReference type="InterPro" id="IPR002146">
    <property type="entry name" value="ATP_synth_b/b'su_bac/chlpt"/>
</dbReference>
<evidence type="ECO:0000313" key="17">
    <source>
        <dbReference type="EMBL" id="MBA8951353.1"/>
    </source>
</evidence>
<evidence type="ECO:0000256" key="6">
    <source>
        <dbReference type="ARBA" id="ARBA00022692"/>
    </source>
</evidence>
<dbReference type="AlphaFoldDB" id="A0A7W3LNF7"/>
<evidence type="ECO:0000256" key="15">
    <source>
        <dbReference type="RuleBase" id="RU003848"/>
    </source>
</evidence>
<evidence type="ECO:0000256" key="8">
    <source>
        <dbReference type="ARBA" id="ARBA00022989"/>
    </source>
</evidence>
<dbReference type="Gene3D" id="1.20.5.620">
    <property type="entry name" value="F1F0 ATP synthase subunit B, membrane domain"/>
    <property type="match status" value="1"/>
</dbReference>
<dbReference type="NCBIfam" id="NF004412">
    <property type="entry name" value="PRK05759.1-3"/>
    <property type="match status" value="1"/>
</dbReference>
<dbReference type="GO" id="GO:0046933">
    <property type="term" value="F:proton-transporting ATP synthase activity, rotational mechanism"/>
    <property type="evidence" value="ECO:0007669"/>
    <property type="project" value="UniProtKB-UniRule"/>
</dbReference>
<comment type="subcellular location">
    <subcellularLocation>
        <location evidence="1 14">Cell membrane</location>
        <topology evidence="1 14">Single-pass membrane protein</topology>
    </subcellularLocation>
</comment>
<evidence type="ECO:0000256" key="14">
    <source>
        <dbReference type="HAMAP-Rule" id="MF_01398"/>
    </source>
</evidence>
<comment type="similarity">
    <text evidence="2 14 15">Belongs to the ATPase B chain family.</text>
</comment>
<dbReference type="HAMAP" id="MF_01398">
    <property type="entry name" value="ATP_synth_b_bprime"/>
    <property type="match status" value="1"/>
</dbReference>
<sequence>MTNLLAASVAAQEGQQHYSPLAPEPAELVVGTIAFLIVLALVGWKLVPAIRKTLEERTEAIEGGLKKAEDAQAEAQALLAKYNEQLKEARHEASRLREEAREQGAAIIAEMKEQAQAEARRITEAAQTQIEAERQQALQSLRAEIGALSVELAGRVVGESLEDSARQSRVVDRFLEELEERARTQEQITS</sequence>
<dbReference type="InterPro" id="IPR028987">
    <property type="entry name" value="ATP_synth_B-like_membr_sf"/>
</dbReference>
<comment type="function">
    <text evidence="14">Component of the F(0) channel, it forms part of the peripheral stalk, linking F(1) to F(0).</text>
</comment>
<comment type="subunit">
    <text evidence="13 14">F-type ATPases have 2 components, F(1) - the catalytic core - and F(0) - the membrane proton channel. F(1) has five subunits: alpha(3), beta(3), gamma(1), delta(1), epsilon(1). F(0) has three main subunits: a(1), b(2) and c(10-14). The alpha and beta chains form an alternating ring which encloses part of the gamma chain. F(1) is attached to F(0) by a central stalk formed by the gamma and epsilon chains, while a peripheral stalk is formed by the delta and b chains.</text>
</comment>
<evidence type="ECO:0000256" key="9">
    <source>
        <dbReference type="ARBA" id="ARBA00023065"/>
    </source>
</evidence>
<evidence type="ECO:0000256" key="12">
    <source>
        <dbReference type="ARBA" id="ARBA00025198"/>
    </source>
</evidence>
<dbReference type="GO" id="GO:0046961">
    <property type="term" value="F:proton-transporting ATPase activity, rotational mechanism"/>
    <property type="evidence" value="ECO:0007669"/>
    <property type="project" value="TreeGrafter"/>
</dbReference>
<dbReference type="PANTHER" id="PTHR33445">
    <property type="entry name" value="ATP SYNTHASE SUBUNIT B', CHLOROPLASTIC"/>
    <property type="match status" value="1"/>
</dbReference>
<dbReference type="InterPro" id="IPR005864">
    <property type="entry name" value="ATP_synth_F0_bsu_bac"/>
</dbReference>
<evidence type="ECO:0000256" key="16">
    <source>
        <dbReference type="SAM" id="Coils"/>
    </source>
</evidence>
<keyword evidence="7 14" id="KW-0375">Hydrogen ion transport</keyword>
<reference evidence="17 18" key="1">
    <citation type="submission" date="2020-08" db="EMBL/GenBank/DDBJ databases">
        <title>Genomic Encyclopedia of Type Strains, Phase IV (KMG-IV): sequencing the most valuable type-strain genomes for metagenomic binning, comparative biology and taxonomic classification.</title>
        <authorList>
            <person name="Goeker M."/>
        </authorList>
    </citation>
    <scope>NUCLEOTIDE SEQUENCE [LARGE SCALE GENOMIC DNA]</scope>
    <source>
        <strain evidence="17 18">DSM 44197</strain>
    </source>
</reference>
<protein>
    <recommendedName>
        <fullName evidence="14">ATP synthase subunit b</fullName>
    </recommendedName>
    <alternativeName>
        <fullName evidence="14">ATP synthase F(0) sector subunit b</fullName>
    </alternativeName>
    <alternativeName>
        <fullName evidence="14">ATPase subunit I</fullName>
    </alternativeName>
    <alternativeName>
        <fullName evidence="14">F-type ATPase subunit b</fullName>
        <shortName evidence="14">F-ATPase subunit b</shortName>
    </alternativeName>
</protein>
<evidence type="ECO:0000256" key="13">
    <source>
        <dbReference type="ARBA" id="ARBA00025830"/>
    </source>
</evidence>
<keyword evidence="8 14" id="KW-1133">Transmembrane helix</keyword>
<accession>A0A7W3LNF7</accession>
<keyword evidence="6 14" id="KW-0812">Transmembrane</keyword>
<dbReference type="GO" id="GO:0005886">
    <property type="term" value="C:plasma membrane"/>
    <property type="evidence" value="ECO:0007669"/>
    <property type="project" value="UniProtKB-SubCell"/>
</dbReference>
<dbReference type="RefSeq" id="WP_182843690.1">
    <property type="nucleotide sequence ID" value="NZ_BAAALP010000004.1"/>
</dbReference>
<dbReference type="Proteomes" id="UP000572680">
    <property type="component" value="Unassembled WGS sequence"/>
</dbReference>
<evidence type="ECO:0000256" key="7">
    <source>
        <dbReference type="ARBA" id="ARBA00022781"/>
    </source>
</evidence>
<gene>
    <name evidence="14" type="primary">atpF</name>
    <name evidence="17" type="ORF">HNR61_002984</name>
</gene>
<keyword evidence="11 14" id="KW-0066">ATP synthesis</keyword>
<evidence type="ECO:0000256" key="4">
    <source>
        <dbReference type="ARBA" id="ARBA00022475"/>
    </source>
</evidence>
<dbReference type="InterPro" id="IPR050059">
    <property type="entry name" value="ATP_synthase_B_chain"/>
</dbReference>